<dbReference type="Pfam" id="PF04616">
    <property type="entry name" value="Glyco_hydro_43"/>
    <property type="match status" value="1"/>
</dbReference>
<dbReference type="SUPFAM" id="SSF75005">
    <property type="entry name" value="Arabinanase/levansucrase/invertase"/>
    <property type="match status" value="1"/>
</dbReference>
<evidence type="ECO:0000256" key="6">
    <source>
        <dbReference type="RuleBase" id="RU361187"/>
    </source>
</evidence>
<evidence type="ECO:0000313" key="9">
    <source>
        <dbReference type="EMBL" id="PWB01448.1"/>
    </source>
</evidence>
<dbReference type="RefSeq" id="WP_107032738.1">
    <property type="nucleotide sequence ID" value="NZ_CAXHPX010000046.1"/>
</dbReference>
<comment type="caution">
    <text evidence="9">The sequence shown here is derived from an EMBL/GenBank/DDBJ whole genome shotgun (WGS) entry which is preliminary data.</text>
</comment>
<feature type="site" description="Important for catalytic activity, responsible for pKa modulation of the active site Glu and correct orientation of both the proton donor and substrate" evidence="5">
    <location>
        <position position="143"/>
    </location>
</feature>
<dbReference type="SUPFAM" id="SSF49899">
    <property type="entry name" value="Concanavalin A-like lectins/glucanases"/>
    <property type="match status" value="1"/>
</dbReference>
<evidence type="ECO:0000256" key="7">
    <source>
        <dbReference type="SAM" id="SignalP"/>
    </source>
</evidence>
<dbReference type="GO" id="GO:0005975">
    <property type="term" value="P:carbohydrate metabolic process"/>
    <property type="evidence" value="ECO:0007669"/>
    <property type="project" value="InterPro"/>
</dbReference>
<name>A0A2V1INJ7_9BACT</name>
<evidence type="ECO:0000259" key="8">
    <source>
        <dbReference type="Pfam" id="PF17851"/>
    </source>
</evidence>
<comment type="similarity">
    <text evidence="1 6">Belongs to the glycosyl hydrolase 43 family.</text>
</comment>
<dbReference type="Gene3D" id="2.115.10.20">
    <property type="entry name" value="Glycosyl hydrolase domain, family 43"/>
    <property type="match status" value="1"/>
</dbReference>
<dbReference type="CDD" id="cd18617">
    <property type="entry name" value="GH43_XynB-like"/>
    <property type="match status" value="1"/>
</dbReference>
<evidence type="ECO:0000256" key="3">
    <source>
        <dbReference type="ARBA" id="ARBA00023295"/>
    </source>
</evidence>
<feature type="chain" id="PRO_5016119845" evidence="7">
    <location>
        <begin position="24"/>
        <end position="527"/>
    </location>
</feature>
<evidence type="ECO:0000256" key="2">
    <source>
        <dbReference type="ARBA" id="ARBA00022801"/>
    </source>
</evidence>
<feature type="domain" description="Beta-xylosidase C-terminal Concanavalin A-like" evidence="8">
    <location>
        <begin position="329"/>
        <end position="522"/>
    </location>
</feature>
<organism evidence="9 10">
    <name type="scientific">Duncaniella muris</name>
    <dbReference type="NCBI Taxonomy" id="2094150"/>
    <lineage>
        <taxon>Bacteria</taxon>
        <taxon>Pseudomonadati</taxon>
        <taxon>Bacteroidota</taxon>
        <taxon>Bacteroidia</taxon>
        <taxon>Bacteroidales</taxon>
        <taxon>Muribaculaceae</taxon>
        <taxon>Duncaniella</taxon>
    </lineage>
</organism>
<reference evidence="10" key="1">
    <citation type="submission" date="2018-02" db="EMBL/GenBank/DDBJ databases">
        <authorList>
            <person name="Clavel T."/>
            <person name="Strowig T."/>
        </authorList>
    </citation>
    <scope>NUCLEOTIDE SEQUENCE [LARGE SCALE GENOMIC DNA]</scope>
    <source>
        <strain evidence="10">DSM 103720</strain>
    </source>
</reference>
<proteinExistence type="inferred from homology"/>
<dbReference type="GeneID" id="82526601"/>
<dbReference type="InterPro" id="IPR013320">
    <property type="entry name" value="ConA-like_dom_sf"/>
</dbReference>
<evidence type="ECO:0000256" key="1">
    <source>
        <dbReference type="ARBA" id="ARBA00009865"/>
    </source>
</evidence>
<dbReference type="InterPro" id="IPR051795">
    <property type="entry name" value="Glycosyl_Hydrlase_43"/>
</dbReference>
<dbReference type="InterPro" id="IPR023296">
    <property type="entry name" value="Glyco_hydro_beta-prop_sf"/>
</dbReference>
<dbReference type="EMBL" id="PUEC01000021">
    <property type="protein sequence ID" value="PWB01448.1"/>
    <property type="molecule type" value="Genomic_DNA"/>
</dbReference>
<dbReference type="Pfam" id="PF17851">
    <property type="entry name" value="GH43_C2"/>
    <property type="match status" value="1"/>
</dbReference>
<feature type="active site" description="Proton donor" evidence="4">
    <location>
        <position position="192"/>
    </location>
</feature>
<dbReference type="PANTHER" id="PTHR42812:SF12">
    <property type="entry name" value="BETA-XYLOSIDASE-RELATED"/>
    <property type="match status" value="1"/>
</dbReference>
<dbReference type="GO" id="GO:0004553">
    <property type="term" value="F:hydrolase activity, hydrolyzing O-glycosyl compounds"/>
    <property type="evidence" value="ECO:0007669"/>
    <property type="project" value="InterPro"/>
</dbReference>
<evidence type="ECO:0000313" key="10">
    <source>
        <dbReference type="Proteomes" id="UP000244905"/>
    </source>
</evidence>
<dbReference type="Proteomes" id="UP000244905">
    <property type="component" value="Unassembled WGS sequence"/>
</dbReference>
<dbReference type="InterPro" id="IPR041542">
    <property type="entry name" value="GH43_C2"/>
</dbReference>
<evidence type="ECO:0000256" key="4">
    <source>
        <dbReference type="PIRSR" id="PIRSR606710-1"/>
    </source>
</evidence>
<keyword evidence="10" id="KW-1185">Reference proteome</keyword>
<dbReference type="InterPro" id="IPR006710">
    <property type="entry name" value="Glyco_hydro_43"/>
</dbReference>
<dbReference type="AlphaFoldDB" id="A0A2V1INJ7"/>
<dbReference type="PANTHER" id="PTHR42812">
    <property type="entry name" value="BETA-XYLOSIDASE"/>
    <property type="match status" value="1"/>
</dbReference>
<dbReference type="Gene3D" id="2.60.120.200">
    <property type="match status" value="1"/>
</dbReference>
<keyword evidence="3 6" id="KW-0326">Glycosidase</keyword>
<evidence type="ECO:0000256" key="5">
    <source>
        <dbReference type="PIRSR" id="PIRSR606710-2"/>
    </source>
</evidence>
<keyword evidence="2 6" id="KW-0378">Hydrolase</keyword>
<keyword evidence="7" id="KW-0732">Signal</keyword>
<accession>A0A2V1INJ7</accession>
<sequence>MKQCILFSLTLSASLLLPFGSRADGYRNPVIPGFHPDPSVVAVGDDFYLVNSSFCYFPGVPLYHSKDLVNWQQTGHVLDRESQLNLKGASVWGGIYAPTIRYDNGRFYMITTNVSDKGNFLVHTTDPAKGWSDPVWLRQGGIDPSLYFEDGRCYMVSNPDNGIWLCEINPLSGEQLSESRHIWDGTGGRYPEAPHIYKKDGWYYLLIAEGGTEPGHSVTIARSRDIAGPYTANPANPILTHFNRAGQANPIQGTGHADLVQAPDGSWWLVCLGFRQQNGAHHLLGRETYLAPVRWDENAWPVVNGNGIISLDMDVPTLPLSPLPPKKQRDNFDSKTLGHEWVWLRNPVTGNYSYGKGSLKLKGTSAGPDSTTESPTMLLRRQEHINFTATTSVSLENPSAGSEAGLTVFASEPSHYDMFVTQKTDGSKTVALRYRLNELTHIEKELSLPHDCKKAILRVTASPTVYSFSASTDGGKSFQELGKMNTRYLSTETAGGFTGTFIGLYAVSPDNHGDGIFDYFDYIPKSE</sequence>
<gene>
    <name evidence="9" type="ORF">C5O23_09640</name>
</gene>
<feature type="active site" description="Proton acceptor" evidence="4">
    <location>
        <position position="37"/>
    </location>
</feature>
<feature type="signal peptide" evidence="7">
    <location>
        <begin position="1"/>
        <end position="23"/>
    </location>
</feature>
<protein>
    <submittedName>
        <fullName evidence="9">Glycoside hydrolase family 43 protein</fullName>
    </submittedName>
</protein>